<sequence length="1865" mass="208961">MDDYSNKSEINWNELDFSKGDKIDMLNPVNTNSIPQNGFNLDLKDIMAVGSDALIDINDFIGELKDVDSMLDFDFAKELDDIEIDGSKCNFEINQDYINSIFNENAPDFDLKDGLMPDLKNSHFTTVKNSTNLDTTDLNFAQTEHDLTPKNSVISLNDFNTSILANETRDNINSSEDFLNHVNIGSNTKDSFSLFEKVSLNYNISSTDDSKPLKSIPHKNLSLNASKPSSKNLKNTTDNRNLPTNSKSDVSTPSSNSDLSKTSNLNSSFDISDKILNALSSPKDSHTKNIQNKTTKSKRKASLISGKKAGSNKVSEKRSNSKAKPDSIKNELLTSKPDQTSNDTSKNDLNSFLSSLKTPSPQSNTNTEKNSRASDDCLINQLNPKKSFKKSKSNENKKNNIDFTTTSNKVSKLQSTDVKQTSIKKRRSSKLQTKITDNFLADNILPDEGYYDNPNKFLKLFGSSFAAEPKSILSEKDMYLSLTRGVVPVSMSCSCKNIIAISWSNSYTSHSLPVNDFVNSEISTNTASTLLSADQKGDVKSSFTNNKNHDNLGTPNITKLELDSDSISNQSSVVNLFKLTNVRPKIDDYVNEYSVTQRLIPLGQIFIDPNNFNLNQSQLAVTDSSGVPLSEVYNSPPQIWWCNEGDHISLADSSGRLSIFELKDSPSKWQNVLNKHLVYPISSFMWISDRRKHISAFSIIPESGKPTNISNVSDKNVSITICKKMSPIPSFGKINKFFFALNRVGRLHMMSCQDHTDNDYFIDFSPPNSITKIPGFWAVSHSDIAQISSNLIENKYHFKILDKSETDSMPHPTVYILVAVHWTFFSMFLVASGELKIDNSDYKTTILKLAPPTHFNTYNVDSPRLHRIIIVQSKLVPSKLKETDKSPMFESMLYGFDIVFEKNPIAEANRLHKLRSLRVMHYKSHSIGDNESNYSLPIGINILTEKLAINYESLLPLGIKPPKNETHCSWVIYWSNGSLTSYVKGTDKKVQPYESKFLVPTNKKQDLFNKCWTTCATLTFHSSRFLRINSSIVQDADGLSFTNCGNLELIDIEVFKNSFILFGTQLYMPSISKNKALFSKGTFELSYEYMVSTFLASRILNESDTSDIIDALVKLYYKENVEIDIKNMLSITGSMLCKTMGMQTLTLSLIDSNSWFFVVFFGIAMKVLSLTHKDSLLSSTISFVLHISSVSNAYFSARSSILTGLADNNFNPKVFGLSSTLPNKSANDKILLNYPPLFGTDVSSLTHSLKNEHPFSPLNFNEWALCYSQMLSQGTWSMNAITFLIRELYLWFHSYNQQLNNPNINSEANFSMNTLNQMWQTTPSRIVLLSHLQTVTSICDCFKLIHALKSDITIRIQVLSQIQTPNGDLWSLPQNFSFISDLSLRLNQLINSLPIPISVLEGFFTEIQSLLITNVESIGVLSIEQTLSMLLSGVMDSKLFFLVPKFAAIFFKHILSLKSNPLYQLSSPVVIPSQLPNDAINNLLNYNTIYINVLGCYDSNMISLLTSKPTIDPLVVSNKAQLSSTNLTDFDHKFLWANEIFKPPTHLNSKKPTPTKKTNTPTVIPANSFSSIGVNNYMHVDTNNYSYLNNHRELISAPKANVSPFLRPMSHSPRQMLYKFCKSHVIDICPIMDQHKLSSPFIDSITKKIINFPIPAIFSSNNKSGIDLNKNSITKSNTVMSSVLKVCFNCWQMSLLSAPSPTFKDSSTNTQQQSLPYKSNTFTESTNVNMSEVFNITNTTNTAASTVSAIPMSINTSKDFNNTMSPRGNFSQKSGVGEANLTPDPLYISELNTQQIALSEESKGDLTHGNNGKVIFNLVLNPQNSNKFQKNPSDNKTTLDNKGYYCQSVRRYDKHCICGGDWIYI</sequence>
<keyword evidence="3" id="KW-1185">Reference proteome</keyword>
<organism evidence="2 3">
    <name type="scientific">Smittium simulii</name>
    <dbReference type="NCBI Taxonomy" id="133385"/>
    <lineage>
        <taxon>Eukaryota</taxon>
        <taxon>Fungi</taxon>
        <taxon>Fungi incertae sedis</taxon>
        <taxon>Zoopagomycota</taxon>
        <taxon>Kickxellomycotina</taxon>
        <taxon>Harpellomycetes</taxon>
        <taxon>Harpellales</taxon>
        <taxon>Legeriomycetaceae</taxon>
        <taxon>Smittium</taxon>
    </lineage>
</organism>
<evidence type="ECO:0000313" key="2">
    <source>
        <dbReference type="EMBL" id="PVU92168.1"/>
    </source>
</evidence>
<feature type="compositionally biased region" description="Polar residues" evidence="1">
    <location>
        <begin position="332"/>
        <end position="368"/>
    </location>
</feature>
<comment type="caution">
    <text evidence="2">The sequence shown here is derived from an EMBL/GenBank/DDBJ whole genome shotgun (WGS) entry which is preliminary data.</text>
</comment>
<feature type="region of interest" description="Disordered" evidence="1">
    <location>
        <begin position="279"/>
        <end position="403"/>
    </location>
</feature>
<name>A0A2T9YIJ1_9FUNG</name>
<proteinExistence type="predicted"/>
<accession>A0A2T9YIJ1</accession>
<feature type="region of interest" description="Disordered" evidence="1">
    <location>
        <begin position="206"/>
        <end position="266"/>
    </location>
</feature>
<feature type="compositionally biased region" description="Polar residues" evidence="1">
    <location>
        <begin position="221"/>
        <end position="266"/>
    </location>
</feature>
<feature type="compositionally biased region" description="Basic and acidic residues" evidence="1">
    <location>
        <begin position="314"/>
        <end position="329"/>
    </location>
</feature>
<dbReference type="Proteomes" id="UP000245383">
    <property type="component" value="Unassembled WGS sequence"/>
</dbReference>
<dbReference type="EMBL" id="MBFR01000172">
    <property type="protein sequence ID" value="PVU92168.1"/>
    <property type="molecule type" value="Genomic_DNA"/>
</dbReference>
<protein>
    <submittedName>
        <fullName evidence="2">Uncharacterized protein</fullName>
    </submittedName>
</protein>
<reference evidence="2 3" key="1">
    <citation type="journal article" date="2018" name="MBio">
        <title>Comparative Genomics Reveals the Core Gene Toolbox for the Fungus-Insect Symbiosis.</title>
        <authorList>
            <person name="Wang Y."/>
            <person name="Stata M."/>
            <person name="Wang W."/>
            <person name="Stajich J.E."/>
            <person name="White M.M."/>
            <person name="Moncalvo J.M."/>
        </authorList>
    </citation>
    <scope>NUCLEOTIDE SEQUENCE [LARGE SCALE GENOMIC DNA]</scope>
    <source>
        <strain evidence="2 3">SWE-8-4</strain>
    </source>
</reference>
<evidence type="ECO:0000256" key="1">
    <source>
        <dbReference type="SAM" id="MobiDB-lite"/>
    </source>
</evidence>
<gene>
    <name evidence="2" type="ORF">BB561_004010</name>
</gene>
<evidence type="ECO:0000313" key="3">
    <source>
        <dbReference type="Proteomes" id="UP000245383"/>
    </source>
</evidence>
<dbReference type="OrthoDB" id="5574287at2759"/>
<feature type="compositionally biased region" description="Polar residues" evidence="1">
    <location>
        <begin position="279"/>
        <end position="294"/>
    </location>
</feature>